<dbReference type="AlphaFoldDB" id="W6N263"/>
<name>W6N263_CLOTY</name>
<keyword evidence="2" id="KW-1185">Reference proteome</keyword>
<accession>W6N263</accession>
<organism evidence="1 2">
    <name type="scientific">Clostridium tyrobutyricum DIVETGP</name>
    <dbReference type="NCBI Taxonomy" id="1408889"/>
    <lineage>
        <taxon>Bacteria</taxon>
        <taxon>Bacillati</taxon>
        <taxon>Bacillota</taxon>
        <taxon>Clostridia</taxon>
        <taxon>Eubacteriales</taxon>
        <taxon>Clostridiaceae</taxon>
        <taxon>Clostridium</taxon>
    </lineage>
</organism>
<dbReference type="Proteomes" id="UP000019482">
    <property type="component" value="Unassembled WGS sequence"/>
</dbReference>
<dbReference type="EMBL" id="CBXI010000007">
    <property type="protein sequence ID" value="CDL90428.1"/>
    <property type="molecule type" value="Genomic_DNA"/>
</dbReference>
<sequence length="39" mass="4767">MEEFNMNDIQSRFLDIMNYNFPKQQNDEAFAICPKTFYL</sequence>
<gene>
    <name evidence="1" type="ORF">CTDIVETGP_0498</name>
</gene>
<evidence type="ECO:0000313" key="1">
    <source>
        <dbReference type="EMBL" id="CDL90428.1"/>
    </source>
</evidence>
<reference evidence="1 2" key="1">
    <citation type="journal article" date="2015" name="Genome Announc.">
        <title>Draft Genome Sequence of Clostridium tyrobutyricum Strain DIVETGP, Isolated from Cow's Milk for Grana Padano Production.</title>
        <authorList>
            <person name="Soggiu A."/>
            <person name="Piras C."/>
            <person name="Gaiarsa S."/>
            <person name="Sassera D."/>
            <person name="Roncada P."/>
            <person name="Bendixen E."/>
            <person name="Brasca M."/>
            <person name="Bonizzi L."/>
        </authorList>
    </citation>
    <scope>NUCLEOTIDE SEQUENCE [LARGE SCALE GENOMIC DNA]</scope>
    <source>
        <strain evidence="1 2">DIVETGP</strain>
    </source>
</reference>
<proteinExistence type="predicted"/>
<comment type="caution">
    <text evidence="1">The sequence shown here is derived from an EMBL/GenBank/DDBJ whole genome shotgun (WGS) entry which is preliminary data.</text>
</comment>
<evidence type="ECO:0000313" key="2">
    <source>
        <dbReference type="Proteomes" id="UP000019482"/>
    </source>
</evidence>
<protein>
    <submittedName>
        <fullName evidence="1">Uncharacterized protein</fullName>
    </submittedName>
</protein>